<reference evidence="3" key="1">
    <citation type="journal article" date="2015" name="Nature">
        <title>Complex archaea that bridge the gap between prokaryotes and eukaryotes.</title>
        <authorList>
            <person name="Spang A."/>
            <person name="Saw J.H."/>
            <person name="Jorgensen S.L."/>
            <person name="Zaremba-Niedzwiedzka K."/>
            <person name="Martijn J."/>
            <person name="Lind A.E."/>
            <person name="van Eijk R."/>
            <person name="Schleper C."/>
            <person name="Guy L."/>
            <person name="Ettema T.J."/>
        </authorList>
    </citation>
    <scope>NUCLEOTIDE SEQUENCE</scope>
</reference>
<keyword evidence="2" id="KW-0812">Transmembrane</keyword>
<evidence type="ECO:0008006" key="4">
    <source>
        <dbReference type="Google" id="ProtNLM"/>
    </source>
</evidence>
<dbReference type="InterPro" id="IPR043504">
    <property type="entry name" value="Peptidase_S1_PA_chymotrypsin"/>
</dbReference>
<name>A0A0F9NCY0_9ZZZZ</name>
<evidence type="ECO:0000256" key="1">
    <source>
        <dbReference type="SAM" id="MobiDB-lite"/>
    </source>
</evidence>
<dbReference type="Pfam" id="PF13365">
    <property type="entry name" value="Trypsin_2"/>
    <property type="match status" value="1"/>
</dbReference>
<comment type="caution">
    <text evidence="3">The sequence shown here is derived from an EMBL/GenBank/DDBJ whole genome shotgun (WGS) entry which is preliminary data.</text>
</comment>
<feature type="compositionally biased region" description="Pro residues" evidence="1">
    <location>
        <begin position="306"/>
        <end position="323"/>
    </location>
</feature>
<accession>A0A0F9NCY0</accession>
<sequence length="536" mass="57057">MNSLRAADRKFFVQTYSDPGDVCPPPPRGPALFLGLCLLIWASSVQAQCPPGQVCPPGTVCPTGPGGFFSMDWRASPPSGEAWARLRQLPGALASEFQPAIRPAGVAATSPQPAVVRVICTTEDGLWMGTGVLVRPPVECKVGIVLTVDHGIPSRPDSVVVVFHDCRVTGIVLGRDASLDLAVLSIPMPRTLSYEIATEPPRVDDVLWAGGYAGPKGGFQVVSGKLLDYVTPDDPPGPEGSVLMLTGSVETGVSGGPIADYRGRLVGIVSGGDHEVVVGTHCVFIREFLNRVLSPATPKRMSPMNPMVPPPATEPPAAEPSRPPTVADHLDKIRGQGMEKPEAETLPPPVDPTEAIGANDKRVAEIQAGIAEAIGANDKRLAAIKSRFEEAAAETRERMESIATRKSALELAVPSLFAALGWTGPPSVVALLAARFGLAAWRRRKARKATKPDVQPPPPPTYDDYATQLAEVYALSGRSPMSDLTLGREYDQELRQAATSSDGDLARWAQELRQRVANRLQRIHNPMPTAVEPIGA</sequence>
<feature type="transmembrane region" description="Helical" evidence="2">
    <location>
        <begin position="416"/>
        <end position="438"/>
    </location>
</feature>
<organism evidence="3">
    <name type="scientific">marine sediment metagenome</name>
    <dbReference type="NCBI Taxonomy" id="412755"/>
    <lineage>
        <taxon>unclassified sequences</taxon>
        <taxon>metagenomes</taxon>
        <taxon>ecological metagenomes</taxon>
    </lineage>
</organism>
<dbReference type="SUPFAM" id="SSF50494">
    <property type="entry name" value="Trypsin-like serine proteases"/>
    <property type="match status" value="1"/>
</dbReference>
<dbReference type="InterPro" id="IPR009003">
    <property type="entry name" value="Peptidase_S1_PA"/>
</dbReference>
<protein>
    <recommendedName>
        <fullName evidence="4">Serine protease</fullName>
    </recommendedName>
</protein>
<evidence type="ECO:0000256" key="2">
    <source>
        <dbReference type="SAM" id="Phobius"/>
    </source>
</evidence>
<dbReference type="EMBL" id="LAZR01004305">
    <property type="protein sequence ID" value="KKN09807.1"/>
    <property type="molecule type" value="Genomic_DNA"/>
</dbReference>
<keyword evidence="2" id="KW-1133">Transmembrane helix</keyword>
<keyword evidence="2" id="KW-0472">Membrane</keyword>
<gene>
    <name evidence="3" type="ORF">LCGC14_1042800</name>
</gene>
<proteinExistence type="predicted"/>
<dbReference type="AlphaFoldDB" id="A0A0F9NCY0"/>
<evidence type="ECO:0000313" key="3">
    <source>
        <dbReference type="EMBL" id="KKN09807.1"/>
    </source>
</evidence>
<dbReference type="Gene3D" id="2.40.10.10">
    <property type="entry name" value="Trypsin-like serine proteases"/>
    <property type="match status" value="2"/>
</dbReference>
<feature type="region of interest" description="Disordered" evidence="1">
    <location>
        <begin position="297"/>
        <end position="328"/>
    </location>
</feature>